<dbReference type="EC" id="6.2.1.3" evidence="6"/>
<dbReference type="InterPro" id="IPR000873">
    <property type="entry name" value="AMP-dep_synth/lig_dom"/>
</dbReference>
<proteinExistence type="inferred from homology"/>
<dbReference type="InterPro" id="IPR045851">
    <property type="entry name" value="AMP-bd_C_sf"/>
</dbReference>
<feature type="domain" description="AMP-binding enzyme C-terminal" evidence="10">
    <location>
        <begin position="475"/>
        <end position="549"/>
    </location>
</feature>
<dbReference type="InterPro" id="IPR050237">
    <property type="entry name" value="ATP-dep_AMP-bd_enzyme"/>
</dbReference>
<dbReference type="SUPFAM" id="SSF56801">
    <property type="entry name" value="Acetyl-CoA synthetase-like"/>
    <property type="match status" value="1"/>
</dbReference>
<feature type="domain" description="AMP-dependent synthetase/ligase" evidence="9">
    <location>
        <begin position="32"/>
        <end position="425"/>
    </location>
</feature>
<dbReference type="Pfam" id="PF00501">
    <property type="entry name" value="AMP-binding"/>
    <property type="match status" value="1"/>
</dbReference>
<evidence type="ECO:0000313" key="12">
    <source>
        <dbReference type="Proteomes" id="UP000823631"/>
    </source>
</evidence>
<dbReference type="Pfam" id="PF13193">
    <property type="entry name" value="AMP-binding_C"/>
    <property type="match status" value="1"/>
</dbReference>
<dbReference type="GO" id="GO:0004467">
    <property type="term" value="F:long-chain fatty acid-CoA ligase activity"/>
    <property type="evidence" value="ECO:0007669"/>
    <property type="project" value="UniProtKB-EC"/>
</dbReference>
<evidence type="ECO:0000313" key="11">
    <source>
        <dbReference type="EMBL" id="MBO8416084.1"/>
    </source>
</evidence>
<dbReference type="InterPro" id="IPR025110">
    <property type="entry name" value="AMP-bd_C"/>
</dbReference>
<dbReference type="CDD" id="cd05936">
    <property type="entry name" value="FC-FACS_FadD_like"/>
    <property type="match status" value="1"/>
</dbReference>
<dbReference type="PANTHER" id="PTHR43767:SF8">
    <property type="entry name" value="LONG-CHAIN-FATTY-ACID--COA LIGASE"/>
    <property type="match status" value="1"/>
</dbReference>
<evidence type="ECO:0000259" key="9">
    <source>
        <dbReference type="Pfam" id="PF00501"/>
    </source>
</evidence>
<dbReference type="PANTHER" id="PTHR43767">
    <property type="entry name" value="LONG-CHAIN-FATTY-ACID--COA LIGASE"/>
    <property type="match status" value="1"/>
</dbReference>
<evidence type="ECO:0000256" key="6">
    <source>
        <dbReference type="ARBA" id="ARBA00026121"/>
    </source>
</evidence>
<organism evidence="11 12">
    <name type="scientific">Candidatus Avisuccinivibrio stercorigallinarum</name>
    <dbReference type="NCBI Taxonomy" id="2840704"/>
    <lineage>
        <taxon>Bacteria</taxon>
        <taxon>Pseudomonadati</taxon>
        <taxon>Pseudomonadota</taxon>
        <taxon>Gammaproteobacteria</taxon>
        <taxon>Aeromonadales</taxon>
        <taxon>Succinivibrionaceae</taxon>
        <taxon>Succinivibrionaceae incertae sedis</taxon>
        <taxon>Candidatus Avisuccinivibrio</taxon>
    </lineage>
</organism>
<evidence type="ECO:0000256" key="1">
    <source>
        <dbReference type="ARBA" id="ARBA00004170"/>
    </source>
</evidence>
<dbReference type="EMBL" id="JADINH010000144">
    <property type="protein sequence ID" value="MBO8416084.1"/>
    <property type="molecule type" value="Genomic_DNA"/>
</dbReference>
<dbReference type="InterPro" id="IPR042099">
    <property type="entry name" value="ANL_N_sf"/>
</dbReference>
<dbReference type="Proteomes" id="UP000823631">
    <property type="component" value="Unassembled WGS sequence"/>
</dbReference>
<dbReference type="GO" id="GO:0016020">
    <property type="term" value="C:membrane"/>
    <property type="evidence" value="ECO:0007669"/>
    <property type="project" value="UniProtKB-SubCell"/>
</dbReference>
<gene>
    <name evidence="11" type="ORF">IAB19_06875</name>
</gene>
<dbReference type="FunFam" id="3.40.50.12780:FF:000003">
    <property type="entry name" value="Long-chain-fatty-acid--CoA ligase FadD"/>
    <property type="match status" value="1"/>
</dbReference>
<evidence type="ECO:0000256" key="8">
    <source>
        <dbReference type="ARBA" id="ARBA00042773"/>
    </source>
</evidence>
<evidence type="ECO:0000256" key="3">
    <source>
        <dbReference type="ARBA" id="ARBA00006432"/>
    </source>
</evidence>
<dbReference type="InterPro" id="IPR020845">
    <property type="entry name" value="AMP-binding_CS"/>
</dbReference>
<keyword evidence="4" id="KW-0436">Ligase</keyword>
<keyword evidence="5" id="KW-0472">Membrane</keyword>
<evidence type="ECO:0000256" key="5">
    <source>
        <dbReference type="ARBA" id="ARBA00023136"/>
    </source>
</evidence>
<dbReference type="Gene3D" id="3.30.300.30">
    <property type="match status" value="1"/>
</dbReference>
<name>A0A9D9DCQ6_9GAMM</name>
<evidence type="ECO:0000256" key="2">
    <source>
        <dbReference type="ARBA" id="ARBA00005005"/>
    </source>
</evidence>
<dbReference type="AlphaFoldDB" id="A0A9D9DCQ6"/>
<evidence type="ECO:0000256" key="4">
    <source>
        <dbReference type="ARBA" id="ARBA00022598"/>
    </source>
</evidence>
<protein>
    <recommendedName>
        <fullName evidence="7">Long-chain-fatty-acid--CoA ligase</fullName>
        <ecNumber evidence="6">6.2.1.3</ecNumber>
    </recommendedName>
    <alternativeName>
        <fullName evidence="8">Long-chain acyl-CoA synthetase</fullName>
    </alternativeName>
</protein>
<comment type="subcellular location">
    <subcellularLocation>
        <location evidence="1">Membrane</location>
        <topology evidence="1">Peripheral membrane protein</topology>
    </subcellularLocation>
</comment>
<accession>A0A9D9DCQ6</accession>
<comment type="similarity">
    <text evidence="3">Belongs to the ATP-dependent AMP-binding enzyme family.</text>
</comment>
<comment type="caution">
    <text evidence="11">The sequence shown here is derived from an EMBL/GenBank/DDBJ whole genome shotgun (WGS) entry which is preliminary data.</text>
</comment>
<sequence length="559" mass="62117">MSKEQRPWLSSYPPEVPDTIDPCPFASLADMFDYACEKYNDRTAFINMFGSLSFKQTAKEAEAFASFLQHEWQLKKGDKIAVMMPNLLQYPVAVFGALKAGLTVVNVNPLYTPRELQLQLQDSGVTAIVVIANFAFNLQKIVASTKIKHIIITNVGDGFGFVRGHLVNFVVRFIARMVPKFFLPGAVSFRQALKKGAQRPFMPVLLKPDDIAYLQYTGGTTGVAKGAMLSHGNILANISQALGMYGYIIKRGEEMVLTAIPLYHVFAHTINLMLFFAIGGTNLLITDPRNIKSFIAQLKRHHRELSVMTGVNTLFNALIVREVFKKFKFSRLRLVIGGGAAVQSGVEDRFFKETGIHILEGYGLTECSPLCCVNPPTAKTFNGSIGIPVPSTLARIVDEQGEPIWDLGRPGELEFKGPQVMQGYYHNPEGTANVMHGGYVRTGDIAVWLEHGYIKIIDRLKDMILVSGFNVFPSEIEDVVSRFDRVEECAVVGVPSDKTGEAIKLIAVKRDPTLTAEELKAFCRGYLTPYKIPRYIEFVDALPKSAVGKVLRRCLKNHE</sequence>
<reference evidence="11" key="2">
    <citation type="journal article" date="2021" name="PeerJ">
        <title>Extensive microbial diversity within the chicken gut microbiome revealed by metagenomics and culture.</title>
        <authorList>
            <person name="Gilroy R."/>
            <person name="Ravi A."/>
            <person name="Getino M."/>
            <person name="Pursley I."/>
            <person name="Horton D.L."/>
            <person name="Alikhan N.F."/>
            <person name="Baker D."/>
            <person name="Gharbi K."/>
            <person name="Hall N."/>
            <person name="Watson M."/>
            <person name="Adriaenssens E.M."/>
            <person name="Foster-Nyarko E."/>
            <person name="Jarju S."/>
            <person name="Secka A."/>
            <person name="Antonio M."/>
            <person name="Oren A."/>
            <person name="Chaudhuri R.R."/>
            <person name="La Ragione R."/>
            <person name="Hildebrand F."/>
            <person name="Pallen M.J."/>
        </authorList>
    </citation>
    <scope>NUCLEOTIDE SEQUENCE</scope>
    <source>
        <strain evidence="11">17213</strain>
    </source>
</reference>
<reference evidence="11" key="1">
    <citation type="submission" date="2020-10" db="EMBL/GenBank/DDBJ databases">
        <authorList>
            <person name="Gilroy R."/>
        </authorList>
    </citation>
    <scope>NUCLEOTIDE SEQUENCE</scope>
    <source>
        <strain evidence="11">17213</strain>
    </source>
</reference>
<comment type="pathway">
    <text evidence="2">Lipid metabolism; fatty acid beta-oxidation.</text>
</comment>
<dbReference type="Gene3D" id="3.40.50.12780">
    <property type="entry name" value="N-terminal domain of ligase-like"/>
    <property type="match status" value="1"/>
</dbReference>
<evidence type="ECO:0000256" key="7">
    <source>
        <dbReference type="ARBA" id="ARBA00039545"/>
    </source>
</evidence>
<dbReference type="PROSITE" id="PS00455">
    <property type="entry name" value="AMP_BINDING"/>
    <property type="match status" value="1"/>
</dbReference>
<evidence type="ECO:0000259" key="10">
    <source>
        <dbReference type="Pfam" id="PF13193"/>
    </source>
</evidence>